<gene>
    <name evidence="1" type="ORF">EZS28_054080</name>
</gene>
<dbReference type="AlphaFoldDB" id="A0A5J4QVX6"/>
<sequence>NTEGGLSHPTTKNDRVQIVDDDNDFTDDGKHSVAIQWINAGVFYGNCQEFEFYDQESCLFKMTFGIAGFQINTNTIHLYDTAIILSVTHPHSNIIFYYVILSNYFNDFDPEKCN</sequence>
<protein>
    <submittedName>
        <fullName evidence="1">Uncharacterized protein</fullName>
    </submittedName>
</protein>
<comment type="caution">
    <text evidence="1">The sequence shown here is derived from an EMBL/GenBank/DDBJ whole genome shotgun (WGS) entry which is preliminary data.</text>
</comment>
<dbReference type="Proteomes" id="UP000324800">
    <property type="component" value="Unassembled WGS sequence"/>
</dbReference>
<name>A0A5J4QVX6_9EUKA</name>
<evidence type="ECO:0000313" key="2">
    <source>
        <dbReference type="Proteomes" id="UP000324800"/>
    </source>
</evidence>
<dbReference type="EMBL" id="SNRW01044146">
    <property type="protein sequence ID" value="KAA6325338.1"/>
    <property type="molecule type" value="Genomic_DNA"/>
</dbReference>
<accession>A0A5J4QVX6</accession>
<reference evidence="1 2" key="1">
    <citation type="submission" date="2019-03" db="EMBL/GenBank/DDBJ databases">
        <title>Single cell metagenomics reveals metabolic interactions within the superorganism composed of flagellate Streblomastix strix and complex community of Bacteroidetes bacteria on its surface.</title>
        <authorList>
            <person name="Treitli S.C."/>
            <person name="Kolisko M."/>
            <person name="Husnik F."/>
            <person name="Keeling P."/>
            <person name="Hampl V."/>
        </authorList>
    </citation>
    <scope>NUCLEOTIDE SEQUENCE [LARGE SCALE GENOMIC DNA]</scope>
    <source>
        <strain evidence="1">ST1C</strain>
    </source>
</reference>
<evidence type="ECO:0000313" key="1">
    <source>
        <dbReference type="EMBL" id="KAA6325338.1"/>
    </source>
</evidence>
<feature type="non-terminal residue" evidence="1">
    <location>
        <position position="1"/>
    </location>
</feature>
<proteinExistence type="predicted"/>
<organism evidence="1 2">
    <name type="scientific">Streblomastix strix</name>
    <dbReference type="NCBI Taxonomy" id="222440"/>
    <lineage>
        <taxon>Eukaryota</taxon>
        <taxon>Metamonada</taxon>
        <taxon>Preaxostyla</taxon>
        <taxon>Oxymonadida</taxon>
        <taxon>Streblomastigidae</taxon>
        <taxon>Streblomastix</taxon>
    </lineage>
</organism>